<dbReference type="GO" id="GO:0016491">
    <property type="term" value="F:oxidoreductase activity"/>
    <property type="evidence" value="ECO:0007669"/>
    <property type="project" value="TreeGrafter"/>
</dbReference>
<evidence type="ECO:0000259" key="3">
    <source>
        <dbReference type="Pfam" id="PF09699"/>
    </source>
</evidence>
<sequence>MENRCVLPTWVLVMVIFSFVILPSLPAGAYTILTPPTGKKLLVRARRGNASLVILAVDNAERRSLEVGRVINRQGKVEPLAPAGSWQKDGSYYVHYGLSLRRGINTFVIKPGDKKVIVRYQPQMTMLRSSPNKPGVYLFHRNEVVPGACRSCHDRKLPGDSGLDVKELEKNSNFSPICFSCHRQLVSGRRWRHGPAANLECLACHRQGEGNKKIAVPTGQVPGLCFRCHVNERKWKTKAHVHGPVGLGACTVCHDPHGARYRFELWAAPRTSLCISCHTDKQKSVQKTQGFHRHGIIVGRGCEACHDPHASDYQFQLHKPINKLCAGCHLRMQGMTSGHPVGGHPLTGKPDPRHKGRELSCASCHRPHGSDYQYLLIGSPLGGNVCTKCHH</sequence>
<keyword evidence="2" id="KW-0812">Transmembrane</keyword>
<dbReference type="InterPro" id="IPR036280">
    <property type="entry name" value="Multihaem_cyt_sf"/>
</dbReference>
<name>A0A3B0VWI4_9ZZZZ</name>
<proteinExistence type="predicted"/>
<evidence type="ECO:0000313" key="4">
    <source>
        <dbReference type="EMBL" id="VAW36586.1"/>
    </source>
</evidence>
<feature type="domain" description="Doubled CXXCH motif" evidence="3">
    <location>
        <begin position="360"/>
        <end position="390"/>
    </location>
</feature>
<dbReference type="PANTHER" id="PTHR35038:SF8">
    <property type="entry name" value="C-TYPE POLYHEME CYTOCHROME OMCC"/>
    <property type="match status" value="1"/>
</dbReference>
<dbReference type="AlphaFoldDB" id="A0A3B0VWI4"/>
<evidence type="ECO:0000256" key="2">
    <source>
        <dbReference type="SAM" id="Phobius"/>
    </source>
</evidence>
<organism evidence="4">
    <name type="scientific">hydrothermal vent metagenome</name>
    <dbReference type="NCBI Taxonomy" id="652676"/>
    <lineage>
        <taxon>unclassified sequences</taxon>
        <taxon>metagenomes</taxon>
        <taxon>ecological metagenomes</taxon>
    </lineage>
</organism>
<reference evidence="4" key="1">
    <citation type="submission" date="2018-06" db="EMBL/GenBank/DDBJ databases">
        <authorList>
            <person name="Zhirakovskaya E."/>
        </authorList>
    </citation>
    <scope>NUCLEOTIDE SEQUENCE</scope>
</reference>
<feature type="domain" description="Doubled CXXCH motif" evidence="3">
    <location>
        <begin position="294"/>
        <end position="331"/>
    </location>
</feature>
<dbReference type="Gene3D" id="3.90.10.10">
    <property type="entry name" value="Cytochrome C3"/>
    <property type="match status" value="1"/>
</dbReference>
<dbReference type="EMBL" id="UOEY01000025">
    <property type="protein sequence ID" value="VAW36586.1"/>
    <property type="molecule type" value="Genomic_DNA"/>
</dbReference>
<dbReference type="InterPro" id="IPR051829">
    <property type="entry name" value="Multiheme_Cytochr_ET"/>
</dbReference>
<keyword evidence="2" id="KW-1133">Transmembrane helix</keyword>
<gene>
    <name evidence="4" type="ORF">MNBD_DELTA04-1092</name>
</gene>
<feature type="transmembrane region" description="Helical" evidence="2">
    <location>
        <begin position="12"/>
        <end position="33"/>
    </location>
</feature>
<keyword evidence="1" id="KW-0732">Signal</keyword>
<dbReference type="Pfam" id="PF09699">
    <property type="entry name" value="Paired_CXXCH_1"/>
    <property type="match status" value="4"/>
</dbReference>
<dbReference type="NCBIfam" id="TIGR01905">
    <property type="entry name" value="paired_CXXCH_1"/>
    <property type="match status" value="3"/>
</dbReference>
<dbReference type="SUPFAM" id="SSF48695">
    <property type="entry name" value="Multiheme cytochromes"/>
    <property type="match status" value="1"/>
</dbReference>
<dbReference type="InterPro" id="IPR010177">
    <property type="entry name" value="Paired_CXXCH_1"/>
</dbReference>
<feature type="domain" description="Doubled CXXCH motif" evidence="3">
    <location>
        <begin position="242"/>
        <end position="282"/>
    </location>
</feature>
<accession>A0A3B0VWI4</accession>
<dbReference type="PANTHER" id="PTHR35038">
    <property type="entry name" value="DISSIMILATORY SULFITE REDUCTASE SIRA"/>
    <property type="match status" value="1"/>
</dbReference>
<keyword evidence="2" id="KW-0472">Membrane</keyword>
<protein>
    <recommendedName>
        <fullName evidence="3">Doubled CXXCH motif domain-containing protein</fullName>
    </recommendedName>
</protein>
<evidence type="ECO:0000256" key="1">
    <source>
        <dbReference type="ARBA" id="ARBA00022729"/>
    </source>
</evidence>
<dbReference type="Gene3D" id="1.10.1130.10">
    <property type="entry name" value="Flavocytochrome C3, Chain A"/>
    <property type="match status" value="1"/>
</dbReference>
<feature type="domain" description="Doubled CXXCH motif" evidence="3">
    <location>
        <begin position="193"/>
        <end position="233"/>
    </location>
</feature>